<reference evidence="2" key="1">
    <citation type="submission" date="2021-06" db="EMBL/GenBank/DDBJ databases">
        <authorList>
            <person name="Kallberg Y."/>
            <person name="Tangrot J."/>
            <person name="Rosling A."/>
        </authorList>
    </citation>
    <scope>NUCLEOTIDE SEQUENCE</scope>
    <source>
        <strain evidence="2">87-6 pot B 2015</strain>
    </source>
</reference>
<dbReference type="EMBL" id="CAJVPP010000038">
    <property type="protein sequence ID" value="CAG8436545.1"/>
    <property type="molecule type" value="Genomic_DNA"/>
</dbReference>
<dbReference type="InterPro" id="IPR036910">
    <property type="entry name" value="HMG_box_dom_sf"/>
</dbReference>
<evidence type="ECO:0000259" key="1">
    <source>
        <dbReference type="Pfam" id="PF00505"/>
    </source>
</evidence>
<name>A0A9N8V018_FUNMO</name>
<accession>A0A9N8V018</accession>
<proteinExistence type="predicted"/>
<dbReference type="SUPFAM" id="SSF47095">
    <property type="entry name" value="HMG-box"/>
    <property type="match status" value="1"/>
</dbReference>
<feature type="domain" description="HMG box" evidence="1">
    <location>
        <begin position="41"/>
        <end position="98"/>
    </location>
</feature>
<sequence length="193" mass="22291">MSKDSKDKSPATQIITLPFPPIITAQDVLDRRSSERVSTKSPNAFFIYRKAFVNYLQICNYNLKMRDVSSMAGLSWKAASKEVKDAYKKISREVEKHLVDQRKRKIEESFKTQESLVQRPVYLESPYQVQSSSIPYLPQQPPTLSADAWFTDANLNQHFQQRQEIHYDFSPQYNALSQLAIGVNSTECYNGRE</sequence>
<protein>
    <submittedName>
        <fullName evidence="2">7154_t:CDS:1</fullName>
    </submittedName>
</protein>
<dbReference type="Pfam" id="PF00505">
    <property type="entry name" value="HMG_box"/>
    <property type="match status" value="1"/>
</dbReference>
<evidence type="ECO:0000313" key="2">
    <source>
        <dbReference type="EMBL" id="CAG8436545.1"/>
    </source>
</evidence>
<organism evidence="2 3">
    <name type="scientific">Funneliformis mosseae</name>
    <name type="common">Endomycorrhizal fungus</name>
    <name type="synonym">Glomus mosseae</name>
    <dbReference type="NCBI Taxonomy" id="27381"/>
    <lineage>
        <taxon>Eukaryota</taxon>
        <taxon>Fungi</taxon>
        <taxon>Fungi incertae sedis</taxon>
        <taxon>Mucoromycota</taxon>
        <taxon>Glomeromycotina</taxon>
        <taxon>Glomeromycetes</taxon>
        <taxon>Glomerales</taxon>
        <taxon>Glomeraceae</taxon>
        <taxon>Funneliformis</taxon>
    </lineage>
</organism>
<comment type="caution">
    <text evidence="2">The sequence shown here is derived from an EMBL/GenBank/DDBJ whole genome shotgun (WGS) entry which is preliminary data.</text>
</comment>
<gene>
    <name evidence="2" type="ORF">FMOSSE_LOCUS405</name>
</gene>
<evidence type="ECO:0000313" key="3">
    <source>
        <dbReference type="Proteomes" id="UP000789375"/>
    </source>
</evidence>
<dbReference type="Proteomes" id="UP000789375">
    <property type="component" value="Unassembled WGS sequence"/>
</dbReference>
<dbReference type="InterPro" id="IPR009071">
    <property type="entry name" value="HMG_box_dom"/>
</dbReference>
<dbReference type="Gene3D" id="1.10.30.10">
    <property type="entry name" value="High mobility group box domain"/>
    <property type="match status" value="1"/>
</dbReference>
<dbReference type="AlphaFoldDB" id="A0A9N8V018"/>
<keyword evidence="3" id="KW-1185">Reference proteome</keyword>